<gene>
    <name evidence="2" type="ORF">X560_2166</name>
</gene>
<dbReference type="InterPro" id="IPR050229">
    <property type="entry name" value="GlpE_sulfurtransferase"/>
</dbReference>
<dbReference type="Pfam" id="PF00581">
    <property type="entry name" value="Rhodanese"/>
    <property type="match status" value="1"/>
</dbReference>
<dbReference type="PATRIC" id="fig|1430899.3.peg.2215"/>
<dbReference type="AlphaFoldDB" id="A0A0J8G6T6"/>
<dbReference type="SMART" id="SM00450">
    <property type="entry name" value="RHOD"/>
    <property type="match status" value="1"/>
</dbReference>
<organism evidence="2 3">
    <name type="scientific">Listeria fleischmannii 1991</name>
    <dbReference type="NCBI Taxonomy" id="1430899"/>
    <lineage>
        <taxon>Bacteria</taxon>
        <taxon>Bacillati</taxon>
        <taxon>Bacillota</taxon>
        <taxon>Bacilli</taxon>
        <taxon>Bacillales</taxon>
        <taxon>Listeriaceae</taxon>
        <taxon>Listeria</taxon>
    </lineage>
</organism>
<dbReference type="Gene3D" id="3.40.250.10">
    <property type="entry name" value="Rhodanese-like domain"/>
    <property type="match status" value="1"/>
</dbReference>
<sequence length="91" mass="10628">MYTSISTKELDEKRKSYDIIDVRDRDAFLERHIEGAENIPIEELEEHLDHLSKEKNYAVICYSGKRSMLASEFLDSQGFQVTNVRGGMNEW</sequence>
<evidence type="ECO:0000313" key="2">
    <source>
        <dbReference type="EMBL" id="KMT58340.1"/>
    </source>
</evidence>
<dbReference type="PANTHER" id="PTHR43031:SF17">
    <property type="entry name" value="SULFURTRANSFERASE YTWF-RELATED"/>
    <property type="match status" value="1"/>
</dbReference>
<protein>
    <submittedName>
        <fullName evidence="2">Rhodanese-like domain-containing protein</fullName>
    </submittedName>
</protein>
<reference evidence="2 3" key="1">
    <citation type="journal article" date="2015" name="Genome Biol. Evol.">
        <title>Comparative Genomics of Listeria Sensu Lato: Genus-Wide Differences in Evolutionary Dynamics and the Progressive Gain of Complex, Potentially Pathogenicity-Related Traits through Lateral Gene Transfer.</title>
        <authorList>
            <person name="Chiara M."/>
            <person name="Caruso M."/>
            <person name="D'Erchia A.M."/>
            <person name="Manzari C."/>
            <person name="Fraccalvieri R."/>
            <person name="Goffredo E."/>
            <person name="Latorre L."/>
            <person name="Miccolupo A."/>
            <person name="Padalino I."/>
            <person name="Santagada G."/>
            <person name="Chiocco D."/>
            <person name="Pesole G."/>
            <person name="Horner D.S."/>
            <person name="Parisi A."/>
        </authorList>
    </citation>
    <scope>NUCLEOTIDE SEQUENCE [LARGE SCALE GENOMIC DNA]</scope>
    <source>
        <strain evidence="2 3">1991</strain>
    </source>
</reference>
<dbReference type="InterPro" id="IPR036873">
    <property type="entry name" value="Rhodanese-like_dom_sf"/>
</dbReference>
<dbReference type="OrthoDB" id="9800872at2"/>
<evidence type="ECO:0000259" key="1">
    <source>
        <dbReference type="PROSITE" id="PS50206"/>
    </source>
</evidence>
<dbReference type="EMBL" id="AZHO01000030">
    <property type="protein sequence ID" value="KMT58340.1"/>
    <property type="molecule type" value="Genomic_DNA"/>
</dbReference>
<dbReference type="PANTHER" id="PTHR43031">
    <property type="entry name" value="FAD-DEPENDENT OXIDOREDUCTASE"/>
    <property type="match status" value="1"/>
</dbReference>
<dbReference type="Proteomes" id="UP000052258">
    <property type="component" value="Unassembled WGS sequence"/>
</dbReference>
<dbReference type="SUPFAM" id="SSF52821">
    <property type="entry name" value="Rhodanese/Cell cycle control phosphatase"/>
    <property type="match status" value="1"/>
</dbReference>
<dbReference type="PROSITE" id="PS50206">
    <property type="entry name" value="RHODANESE_3"/>
    <property type="match status" value="1"/>
</dbReference>
<name>A0A0J8G6T6_9LIST</name>
<dbReference type="RefSeq" id="WP_007477454.1">
    <property type="nucleotide sequence ID" value="NZ_KQ130619.1"/>
</dbReference>
<dbReference type="CDD" id="cd00158">
    <property type="entry name" value="RHOD"/>
    <property type="match status" value="1"/>
</dbReference>
<feature type="domain" description="Rhodanese" evidence="1">
    <location>
        <begin position="13"/>
        <end position="91"/>
    </location>
</feature>
<evidence type="ECO:0000313" key="3">
    <source>
        <dbReference type="Proteomes" id="UP000052258"/>
    </source>
</evidence>
<accession>A0A0J8G6T6</accession>
<comment type="caution">
    <text evidence="2">The sequence shown here is derived from an EMBL/GenBank/DDBJ whole genome shotgun (WGS) entry which is preliminary data.</text>
</comment>
<keyword evidence="3" id="KW-1185">Reference proteome</keyword>
<proteinExistence type="predicted"/>
<dbReference type="InterPro" id="IPR001763">
    <property type="entry name" value="Rhodanese-like_dom"/>
</dbReference>